<dbReference type="Pfam" id="PF09995">
    <property type="entry name" value="MPAB_Lcp_cat"/>
    <property type="match status" value="1"/>
</dbReference>
<keyword evidence="4" id="KW-1185">Reference proteome</keyword>
<feature type="transmembrane region" description="Helical" evidence="1">
    <location>
        <begin position="344"/>
        <end position="364"/>
    </location>
</feature>
<dbReference type="AlphaFoldDB" id="A0A9W9Q6R3"/>
<sequence>MALKSPRQGNSTECHYWGYSFHWTDRHRSADELRPMAFTYDNIADECVQILNKIPTDGDSDRPFKKDLYGLLRDHVDEDPKLQELWTQVNTVPEWVDWEQIQRGQDIFFRYGLPILNVLSFESLLGGMGAIRVVETLARTGGFGAKVVRRRLLETLQHILQVNSSAEGMKPGGEGNVSSVRVRLLHSSVRLKILELVKQKPDYYDIDKYGTPVNDLDCIGTINTFCSSVVYLGLPRQGIHLSQQEIEDYIALWRLVAFYMGTPTEPFENSTKALAMMESLLISEIDPTEIGKVLAKNIILGLENTAPAYASKEFMEALTRLLNGDQLSDELEIPRSSLYYRVMIWGYCFWVATVSSIIPKIYFLDRLMIGLRRKYFYKMIMDEKIGLGKESRFEFKYVPTLTRTTRLGERRSTKFERPGVETLARLGLLAAFTGVVALGLGLILAAGVLPTNQLFYGGLA</sequence>
<evidence type="ECO:0000256" key="1">
    <source>
        <dbReference type="SAM" id="Phobius"/>
    </source>
</evidence>
<proteinExistence type="predicted"/>
<keyword evidence="1" id="KW-0472">Membrane</keyword>
<evidence type="ECO:0000313" key="4">
    <source>
        <dbReference type="Proteomes" id="UP001147746"/>
    </source>
</evidence>
<keyword evidence="1" id="KW-0812">Transmembrane</keyword>
<dbReference type="PANTHER" id="PTHR37539">
    <property type="entry name" value="SECRETED PROTEIN-RELATED"/>
    <property type="match status" value="1"/>
</dbReference>
<reference evidence="3" key="1">
    <citation type="submission" date="2022-12" db="EMBL/GenBank/DDBJ databases">
        <authorList>
            <person name="Petersen C."/>
        </authorList>
    </citation>
    <scope>NUCLEOTIDE SEQUENCE</scope>
    <source>
        <strain evidence="3">IBT 21472</strain>
    </source>
</reference>
<keyword evidence="1" id="KW-1133">Transmembrane helix</keyword>
<dbReference type="InterPro" id="IPR018713">
    <property type="entry name" value="MPAB/Lcp_cat_dom"/>
</dbReference>
<dbReference type="GO" id="GO:0016491">
    <property type="term" value="F:oxidoreductase activity"/>
    <property type="evidence" value="ECO:0007669"/>
    <property type="project" value="InterPro"/>
</dbReference>
<dbReference type="Proteomes" id="UP001147746">
    <property type="component" value="Unassembled WGS sequence"/>
</dbReference>
<protein>
    <recommendedName>
        <fullName evidence="2">ER-bound oxygenase mpaB/mpaB'/Rubber oxygenase catalytic domain-containing protein</fullName>
    </recommendedName>
</protein>
<accession>A0A9W9Q6R3</accession>
<organism evidence="3 4">
    <name type="scientific">Penicillium atrosanguineum</name>
    <dbReference type="NCBI Taxonomy" id="1132637"/>
    <lineage>
        <taxon>Eukaryota</taxon>
        <taxon>Fungi</taxon>
        <taxon>Dikarya</taxon>
        <taxon>Ascomycota</taxon>
        <taxon>Pezizomycotina</taxon>
        <taxon>Eurotiomycetes</taxon>
        <taxon>Eurotiomycetidae</taxon>
        <taxon>Eurotiales</taxon>
        <taxon>Aspergillaceae</taxon>
        <taxon>Penicillium</taxon>
    </lineage>
</organism>
<dbReference type="OrthoDB" id="6361347at2759"/>
<evidence type="ECO:0000313" key="3">
    <source>
        <dbReference type="EMBL" id="KAJ5323391.1"/>
    </source>
</evidence>
<name>A0A9W9Q6R3_9EURO</name>
<comment type="caution">
    <text evidence="3">The sequence shown here is derived from an EMBL/GenBank/DDBJ whole genome shotgun (WGS) entry which is preliminary data.</text>
</comment>
<feature type="domain" description="ER-bound oxygenase mpaB/mpaB'/Rubber oxygenase catalytic" evidence="2">
    <location>
        <begin position="127"/>
        <end position="350"/>
    </location>
</feature>
<evidence type="ECO:0000259" key="2">
    <source>
        <dbReference type="Pfam" id="PF09995"/>
    </source>
</evidence>
<gene>
    <name evidence="3" type="ORF">N7476_001991</name>
</gene>
<reference evidence="3" key="2">
    <citation type="journal article" date="2023" name="IMA Fungus">
        <title>Comparative genomic study of the Penicillium genus elucidates a diverse pangenome and 15 lateral gene transfer events.</title>
        <authorList>
            <person name="Petersen C."/>
            <person name="Sorensen T."/>
            <person name="Nielsen M.R."/>
            <person name="Sondergaard T.E."/>
            <person name="Sorensen J.L."/>
            <person name="Fitzpatrick D.A."/>
            <person name="Frisvad J.C."/>
            <person name="Nielsen K.L."/>
        </authorList>
    </citation>
    <scope>NUCLEOTIDE SEQUENCE</scope>
    <source>
        <strain evidence="3">IBT 21472</strain>
    </source>
</reference>
<dbReference type="PANTHER" id="PTHR37539:SF1">
    <property type="entry name" value="ER-BOUND OXYGENASE MPAB_MPAB'_RUBBER OXYGENASE CATALYTIC DOMAIN-CONTAINING PROTEIN"/>
    <property type="match status" value="1"/>
</dbReference>
<dbReference type="InterPro" id="IPR037473">
    <property type="entry name" value="Lcp-like"/>
</dbReference>
<feature type="transmembrane region" description="Helical" evidence="1">
    <location>
        <begin position="426"/>
        <end position="449"/>
    </location>
</feature>
<dbReference type="EMBL" id="JAPZBO010000002">
    <property type="protein sequence ID" value="KAJ5323391.1"/>
    <property type="molecule type" value="Genomic_DNA"/>
</dbReference>